<protein>
    <submittedName>
        <fullName evidence="2">Uncharacterized protein</fullName>
    </submittedName>
</protein>
<proteinExistence type="predicted"/>
<evidence type="ECO:0000313" key="2">
    <source>
        <dbReference type="EMBL" id="CAD7622705.1"/>
    </source>
</evidence>
<dbReference type="Proteomes" id="UP000759131">
    <property type="component" value="Unassembled WGS sequence"/>
</dbReference>
<reference evidence="2" key="1">
    <citation type="submission" date="2020-11" db="EMBL/GenBank/DDBJ databases">
        <authorList>
            <person name="Tran Van P."/>
        </authorList>
    </citation>
    <scope>NUCLEOTIDE SEQUENCE</scope>
</reference>
<keyword evidence="1" id="KW-0732">Signal</keyword>
<evidence type="ECO:0000313" key="3">
    <source>
        <dbReference type="Proteomes" id="UP000759131"/>
    </source>
</evidence>
<dbReference type="OrthoDB" id="10063670at2759"/>
<accession>A0A7R9KIQ2</accession>
<gene>
    <name evidence="2" type="ORF">OSB1V03_LOCUS3168</name>
</gene>
<dbReference type="PANTHER" id="PTHR37475:SF1">
    <property type="entry name" value="ZYGOTE-SPECIFIC PROTEIN"/>
    <property type="match status" value="1"/>
</dbReference>
<keyword evidence="3" id="KW-1185">Reference proteome</keyword>
<name>A0A7R9KIQ2_9ACAR</name>
<evidence type="ECO:0000256" key="1">
    <source>
        <dbReference type="SAM" id="SignalP"/>
    </source>
</evidence>
<dbReference type="AlphaFoldDB" id="A0A7R9KIQ2"/>
<dbReference type="EMBL" id="CAJPIZ010001246">
    <property type="protein sequence ID" value="CAG2103135.1"/>
    <property type="molecule type" value="Genomic_DNA"/>
</dbReference>
<feature type="signal peptide" evidence="1">
    <location>
        <begin position="1"/>
        <end position="31"/>
    </location>
</feature>
<organism evidence="2">
    <name type="scientific">Medioppia subpectinata</name>
    <dbReference type="NCBI Taxonomy" id="1979941"/>
    <lineage>
        <taxon>Eukaryota</taxon>
        <taxon>Metazoa</taxon>
        <taxon>Ecdysozoa</taxon>
        <taxon>Arthropoda</taxon>
        <taxon>Chelicerata</taxon>
        <taxon>Arachnida</taxon>
        <taxon>Acari</taxon>
        <taxon>Acariformes</taxon>
        <taxon>Sarcoptiformes</taxon>
        <taxon>Oribatida</taxon>
        <taxon>Brachypylina</taxon>
        <taxon>Oppioidea</taxon>
        <taxon>Oppiidae</taxon>
        <taxon>Medioppia</taxon>
    </lineage>
</organism>
<feature type="chain" id="PRO_5035679905" evidence="1">
    <location>
        <begin position="32"/>
        <end position="93"/>
    </location>
</feature>
<dbReference type="EMBL" id="OC855821">
    <property type="protein sequence ID" value="CAD7622705.1"/>
    <property type="molecule type" value="Genomic_DNA"/>
</dbReference>
<sequence>MVCRVWFAMSTKLALLLIAVIVVILVSESSAGPVSWAACQTACNVGYVTCCVIAGGIAGTFTLVGAPAALAACSTVQGSCMAACTPLLLAPTP</sequence>
<dbReference type="PANTHER" id="PTHR37475">
    <property type="entry name" value="ZYGOTE-SPECIFIC CLASS V COPY B GENE PROTEIN"/>
    <property type="match status" value="1"/>
</dbReference>